<dbReference type="SUPFAM" id="SSF88723">
    <property type="entry name" value="PIN domain-like"/>
    <property type="match status" value="1"/>
</dbReference>
<feature type="region of interest" description="Disordered" evidence="1">
    <location>
        <begin position="500"/>
        <end position="572"/>
    </location>
</feature>
<dbReference type="OrthoDB" id="2959108at2759"/>
<dbReference type="EMBL" id="FJOG01000012">
    <property type="protein sequence ID" value="CZR58576.1"/>
    <property type="molecule type" value="Genomic_DNA"/>
</dbReference>
<protein>
    <recommendedName>
        <fullName evidence="4">XPG-I domain-containing protein</fullName>
    </recommendedName>
</protein>
<feature type="compositionally biased region" description="Polar residues" evidence="1">
    <location>
        <begin position="520"/>
        <end position="530"/>
    </location>
</feature>
<dbReference type="Gene3D" id="1.10.150.20">
    <property type="entry name" value="5' to 3' exonuclease, C-terminal subdomain"/>
    <property type="match status" value="1"/>
</dbReference>
<dbReference type="InterPro" id="IPR029060">
    <property type="entry name" value="PIN-like_dom_sf"/>
</dbReference>
<feature type="region of interest" description="Disordered" evidence="1">
    <location>
        <begin position="405"/>
        <end position="476"/>
    </location>
</feature>
<reference evidence="2 3" key="1">
    <citation type="submission" date="2016-03" db="EMBL/GenBank/DDBJ databases">
        <authorList>
            <person name="Ploux O."/>
        </authorList>
    </citation>
    <scope>NUCLEOTIDE SEQUENCE [LARGE SCALE GENOMIC DNA]</scope>
    <source>
        <strain evidence="2 3">UAMH 11012</strain>
    </source>
</reference>
<feature type="region of interest" description="Disordered" evidence="1">
    <location>
        <begin position="611"/>
        <end position="683"/>
    </location>
</feature>
<dbReference type="CDD" id="cd09870">
    <property type="entry name" value="PIN_YEN1"/>
    <property type="match status" value="1"/>
</dbReference>
<feature type="compositionally biased region" description="Basic and acidic residues" evidence="1">
    <location>
        <begin position="428"/>
        <end position="438"/>
    </location>
</feature>
<dbReference type="Gene3D" id="3.40.50.1010">
    <property type="entry name" value="5'-nuclease"/>
    <property type="match status" value="2"/>
</dbReference>
<gene>
    <name evidence="2" type="ORF">PAC_08468</name>
</gene>
<feature type="compositionally biased region" description="Low complexity" evidence="1">
    <location>
        <begin position="448"/>
        <end position="459"/>
    </location>
</feature>
<dbReference type="PANTHER" id="PTHR11081">
    <property type="entry name" value="FLAP ENDONUCLEASE FAMILY MEMBER"/>
    <property type="match status" value="1"/>
</dbReference>
<sequence>MGIPQLWQKLGEGEVMDIAAYAAQHFEKHKRPLRIAIDEAIWRFTFWLPPNKVKWIRDTYKVNAHPNEKAFLWRILQLQRLNCQLVFVIDGPQRPKKRGKTVHGYNDHDTKDLRELLQQLGCPWHRAPGEAEAECVDVRREHCLQIQVLYKQTAKGDKKKDNWKVRVYQTQDTLQQYSFLTREGMVLFAVLVGADYDQQGLFNVGAEQAMQAAKNGLGELLCQASDGGTLTAWRDRLERFLRATGSKVNVPAEFPSATVVKNYYRPVVSSEETLRYLQRTWWVSTFDENKLRPLFRCKYNLWLQHYVELIIPILLVRSLAQTSPGQETSNKCYEIRRLGKAGQSESKIIYNLSTVVPFDLDAMYEEEADQGRPEKFSKRPTKNPECDAILDCILRHAVPEVMRTVNAPAVAPDQTTQPTSAPKKRGRPPKDIAAEHSNSKPMKKLKTKPTTGNELSASEEASKSKPTKKAKVKAASTEDLLADEFHDIDDLPSRKIRRAEAKPLESQAQVQAKKFKEASSNHTTKKSISNAAIADESSESRGVKPAPRPKKVRATVPSPTPQTQVNSKEAKTMKQVQVIDLLSDDDEVAGHSVQLDESILAKEAVFNWQAREPVRSTEVNKTPDRQPLDPKSPNALRRARLNFYQQKAPQPEMPTTNKISPPSEGKSVKVSFDSDEDHWHEID</sequence>
<feature type="compositionally biased region" description="Polar residues" evidence="1">
    <location>
        <begin position="643"/>
        <end position="660"/>
    </location>
</feature>
<accession>A0A1L7X0M3</accession>
<name>A0A1L7X0M3_9HELO</name>
<evidence type="ECO:0000313" key="3">
    <source>
        <dbReference type="Proteomes" id="UP000184330"/>
    </source>
</evidence>
<proteinExistence type="predicted"/>
<dbReference type="InterPro" id="IPR006084">
    <property type="entry name" value="XPG/Rad2"/>
</dbReference>
<keyword evidence="3" id="KW-1185">Reference proteome</keyword>
<evidence type="ECO:0008006" key="4">
    <source>
        <dbReference type="Google" id="ProtNLM"/>
    </source>
</evidence>
<dbReference type="Proteomes" id="UP000184330">
    <property type="component" value="Unassembled WGS sequence"/>
</dbReference>
<evidence type="ECO:0000256" key="1">
    <source>
        <dbReference type="SAM" id="MobiDB-lite"/>
    </source>
</evidence>
<evidence type="ECO:0000313" key="2">
    <source>
        <dbReference type="EMBL" id="CZR58576.1"/>
    </source>
</evidence>
<organism evidence="2 3">
    <name type="scientific">Phialocephala subalpina</name>
    <dbReference type="NCBI Taxonomy" id="576137"/>
    <lineage>
        <taxon>Eukaryota</taxon>
        <taxon>Fungi</taxon>
        <taxon>Dikarya</taxon>
        <taxon>Ascomycota</taxon>
        <taxon>Pezizomycotina</taxon>
        <taxon>Leotiomycetes</taxon>
        <taxon>Helotiales</taxon>
        <taxon>Mollisiaceae</taxon>
        <taxon>Phialocephala</taxon>
        <taxon>Phialocephala fortinii species complex</taxon>
    </lineage>
</organism>
<dbReference type="AlphaFoldDB" id="A0A1L7X0M3"/>
<dbReference type="PANTHER" id="PTHR11081:SF62">
    <property type="entry name" value="XPG-I DOMAIN-CONTAINING PROTEIN"/>
    <property type="match status" value="1"/>
</dbReference>
<dbReference type="InterPro" id="IPR036279">
    <property type="entry name" value="5-3_exonuclease_C_sf"/>
</dbReference>
<dbReference type="SUPFAM" id="SSF47807">
    <property type="entry name" value="5' to 3' exonuclease, C-terminal subdomain"/>
    <property type="match status" value="1"/>
</dbReference>
<dbReference type="GO" id="GO:0017108">
    <property type="term" value="F:5'-flap endonuclease activity"/>
    <property type="evidence" value="ECO:0007669"/>
    <property type="project" value="TreeGrafter"/>
</dbReference>
<dbReference type="GO" id="GO:0006281">
    <property type="term" value="P:DNA repair"/>
    <property type="evidence" value="ECO:0007669"/>
    <property type="project" value="UniProtKB-ARBA"/>
</dbReference>